<dbReference type="EMBL" id="JAWXYG010000016">
    <property type="protein sequence ID" value="KAK4253321.1"/>
    <property type="molecule type" value="Genomic_DNA"/>
</dbReference>
<dbReference type="Pfam" id="PF12937">
    <property type="entry name" value="F-box-like"/>
    <property type="match status" value="1"/>
</dbReference>
<dbReference type="Pfam" id="PF07734">
    <property type="entry name" value="FBA_1"/>
    <property type="match status" value="1"/>
</dbReference>
<evidence type="ECO:0000313" key="3">
    <source>
        <dbReference type="Proteomes" id="UP001293593"/>
    </source>
</evidence>
<dbReference type="SUPFAM" id="SSF81383">
    <property type="entry name" value="F-box domain"/>
    <property type="match status" value="1"/>
</dbReference>
<evidence type="ECO:0000313" key="2">
    <source>
        <dbReference type="EMBL" id="KAK4253321.1"/>
    </source>
</evidence>
<dbReference type="InterPro" id="IPR036047">
    <property type="entry name" value="F-box-like_dom_sf"/>
</dbReference>
<protein>
    <recommendedName>
        <fullName evidence="1">F-box domain-containing protein</fullName>
    </recommendedName>
</protein>
<dbReference type="SMART" id="SM00256">
    <property type="entry name" value="FBOX"/>
    <property type="match status" value="1"/>
</dbReference>
<dbReference type="PROSITE" id="PS50181">
    <property type="entry name" value="FBOX"/>
    <property type="match status" value="1"/>
</dbReference>
<reference evidence="2" key="1">
    <citation type="submission" date="2023-10" db="EMBL/GenBank/DDBJ databases">
        <title>Chromosome-level genome of the transformable northern wattle, Acacia crassicarpa.</title>
        <authorList>
            <person name="Massaro I."/>
            <person name="Sinha N.R."/>
            <person name="Poethig S."/>
            <person name="Leichty A.R."/>
        </authorList>
    </citation>
    <scope>NUCLEOTIDE SEQUENCE</scope>
    <source>
        <strain evidence="2">Acra3RX</strain>
        <tissue evidence="2">Leaf</tissue>
    </source>
</reference>
<dbReference type="Proteomes" id="UP001293593">
    <property type="component" value="Unassembled WGS sequence"/>
</dbReference>
<sequence>MFGDLPPEILGEILHRLPVKSLVKCTIVCKYLNSFITDQTFIFDHLNQTIQASSGNGWLFLQLYHQRPIRYEEFYSLYSHNQQIGYFSVKKFPLSSLLQSFDHSTVVGTCDGLVCITNSQIHDMATLLIWNPSIRKYILISEPILTSGTGNAQHEGYQPLYGFGFDSKNKDFKVIRLVTLYCSKRKRLETLLRKENVPQVEVFSLASRSWRSIPFRASPFLLPDLFWNIPQVFLNGVVHWVVSRRCDNHIVNIILTFDVAEETFGELTLPQQLRESTTELSILQGGDSLCVLHAFYVEDDCFFSIWVMKEYGVVGSWNEVYCWDSHLYQGITNVLALCADGKVVLLLYSGDVVLLNPVTEVVKSLTGQKWFYAFVGSYVESLVFIKREPNVLSY</sequence>
<comment type="caution">
    <text evidence="2">The sequence shown here is derived from an EMBL/GenBank/DDBJ whole genome shotgun (WGS) entry which is preliminary data.</text>
</comment>
<dbReference type="PANTHER" id="PTHR31672:SF13">
    <property type="entry name" value="F-BOX PROTEIN CPR30-LIKE"/>
    <property type="match status" value="1"/>
</dbReference>
<feature type="domain" description="F-box" evidence="1">
    <location>
        <begin position="1"/>
        <end position="46"/>
    </location>
</feature>
<organism evidence="2 3">
    <name type="scientific">Acacia crassicarpa</name>
    <name type="common">northern wattle</name>
    <dbReference type="NCBI Taxonomy" id="499986"/>
    <lineage>
        <taxon>Eukaryota</taxon>
        <taxon>Viridiplantae</taxon>
        <taxon>Streptophyta</taxon>
        <taxon>Embryophyta</taxon>
        <taxon>Tracheophyta</taxon>
        <taxon>Spermatophyta</taxon>
        <taxon>Magnoliopsida</taxon>
        <taxon>eudicotyledons</taxon>
        <taxon>Gunneridae</taxon>
        <taxon>Pentapetalae</taxon>
        <taxon>rosids</taxon>
        <taxon>fabids</taxon>
        <taxon>Fabales</taxon>
        <taxon>Fabaceae</taxon>
        <taxon>Caesalpinioideae</taxon>
        <taxon>mimosoid clade</taxon>
        <taxon>Acacieae</taxon>
        <taxon>Acacia</taxon>
    </lineage>
</organism>
<dbReference type="InterPro" id="IPR050796">
    <property type="entry name" value="SCF_F-box_component"/>
</dbReference>
<dbReference type="InterPro" id="IPR017451">
    <property type="entry name" value="F-box-assoc_interact_dom"/>
</dbReference>
<name>A0AAE1IN86_9FABA</name>
<dbReference type="Gene3D" id="1.20.1280.50">
    <property type="match status" value="1"/>
</dbReference>
<proteinExistence type="predicted"/>
<keyword evidence="3" id="KW-1185">Reference proteome</keyword>
<dbReference type="PANTHER" id="PTHR31672">
    <property type="entry name" value="BNACNNG10540D PROTEIN"/>
    <property type="match status" value="1"/>
</dbReference>
<dbReference type="NCBIfam" id="TIGR01640">
    <property type="entry name" value="F_box_assoc_1"/>
    <property type="match status" value="1"/>
</dbReference>
<accession>A0AAE1IN86</accession>
<evidence type="ECO:0000259" key="1">
    <source>
        <dbReference type="PROSITE" id="PS50181"/>
    </source>
</evidence>
<dbReference type="InterPro" id="IPR001810">
    <property type="entry name" value="F-box_dom"/>
</dbReference>
<dbReference type="InterPro" id="IPR006527">
    <property type="entry name" value="F-box-assoc_dom_typ1"/>
</dbReference>
<gene>
    <name evidence="2" type="ORF">QN277_010644</name>
</gene>
<dbReference type="AlphaFoldDB" id="A0AAE1IN86"/>